<proteinExistence type="evidence at transcript level"/>
<accession>G4V4D5</accession>
<dbReference type="PANTHER" id="PTHR31867">
    <property type="entry name" value="EXPANSIN-A15"/>
    <property type="match status" value="1"/>
</dbReference>
<evidence type="ECO:0000259" key="2">
    <source>
        <dbReference type="PROSITE" id="PS50842"/>
    </source>
</evidence>
<name>G4V4D5_9VIRI</name>
<dbReference type="InterPro" id="IPR002963">
    <property type="entry name" value="Expansin"/>
</dbReference>
<evidence type="ECO:0000256" key="1">
    <source>
        <dbReference type="SAM" id="SignalP"/>
    </source>
</evidence>
<reference evidence="3" key="1">
    <citation type="journal article" date="2011" name="BMC Plant Biol.">
        <title>Transcriptional analysis of cell growth and morphogenesis in the unicellular green alga Micrasterias (Streptophyta), with emphasis on the role of expansin.</title>
        <authorList>
            <person name="Vannerum K."/>
            <person name="Huysman M."/>
            <person name="De Rycke R."/>
            <person name="Vuylsteke M."/>
            <person name="Leliaert F."/>
            <person name="Pollier J."/>
            <person name="Luetz-Meindl U."/>
            <person name="Gillard J."/>
            <person name="De Veylder L."/>
            <person name="Goossens A."/>
            <person name="Inze D."/>
            <person name="Vyverman W."/>
        </authorList>
    </citation>
    <scope>NUCLEOTIDE SEQUENCE</scope>
</reference>
<dbReference type="AlphaFoldDB" id="G4V4D5"/>
<dbReference type="CDD" id="cd22271">
    <property type="entry name" value="DPBB_EXP_N-like"/>
    <property type="match status" value="1"/>
</dbReference>
<dbReference type="EMBL" id="HE578722">
    <property type="protein sequence ID" value="CCD17877.1"/>
    <property type="molecule type" value="mRNA"/>
</dbReference>
<protein>
    <submittedName>
        <fullName evidence="3">Expansin</fullName>
    </submittedName>
</protein>
<dbReference type="InterPro" id="IPR007112">
    <property type="entry name" value="Expansin/allergen_DPBB_dom"/>
</dbReference>
<keyword evidence="1" id="KW-0732">Signal</keyword>
<dbReference type="InterPro" id="IPR036908">
    <property type="entry name" value="RlpA-like_sf"/>
</dbReference>
<dbReference type="SUPFAM" id="SSF50685">
    <property type="entry name" value="Barwin-like endoglucanases"/>
    <property type="match status" value="1"/>
</dbReference>
<organism evidence="3">
    <name type="scientific">Micrasterias denticulata</name>
    <dbReference type="NCBI Taxonomy" id="407018"/>
    <lineage>
        <taxon>Eukaryota</taxon>
        <taxon>Viridiplantae</taxon>
        <taxon>Streptophyta</taxon>
        <taxon>Zygnematophyceae</taxon>
        <taxon>Zygnematophycidae</taxon>
        <taxon>Desmidiales</taxon>
        <taxon>Desmidiaceae</taxon>
        <taxon>Micrasterias</taxon>
    </lineage>
</organism>
<dbReference type="PROSITE" id="PS50842">
    <property type="entry name" value="EXPANSIN_EG45"/>
    <property type="match status" value="1"/>
</dbReference>
<gene>
    <name evidence="3" type="primary">MdEXP4</name>
</gene>
<dbReference type="SMART" id="SM00837">
    <property type="entry name" value="DPBB_1"/>
    <property type="match status" value="1"/>
</dbReference>
<dbReference type="Gene3D" id="2.40.40.10">
    <property type="entry name" value="RlpA-like domain"/>
    <property type="match status" value="1"/>
</dbReference>
<evidence type="ECO:0000313" key="3">
    <source>
        <dbReference type="EMBL" id="CCD17877.1"/>
    </source>
</evidence>
<feature type="signal peptide" evidence="1">
    <location>
        <begin position="1"/>
        <end position="24"/>
    </location>
</feature>
<feature type="chain" id="PRO_5003470093" evidence="1">
    <location>
        <begin position="25"/>
        <end position="193"/>
    </location>
</feature>
<sequence>MARLALALALAFLSPLLFSSPASASKMVATIGQVTGGSCGYINFPPSSILVTGFSEVLYRKGAMCGACFKVKCINDTKCIPNRYVNVMVTSVCQSTNGTDVCKTGNKALNLDPRAWDLIVSTRAVGSVPIEVYAAGCPKMDGGVVFNVSVASASYMQVVVQNVGGWAGSLASRLPPMECVSTKCSGTGDQCGP</sequence>
<dbReference type="GO" id="GO:0009664">
    <property type="term" value="P:plant-type cell wall organization"/>
    <property type="evidence" value="ECO:0007669"/>
    <property type="project" value="InterPro"/>
</dbReference>
<feature type="domain" description="Expansin-like EG45" evidence="2">
    <location>
        <begin position="36"/>
        <end position="142"/>
    </location>
</feature>